<dbReference type="Pfam" id="PF22381">
    <property type="entry name" value="Staph_reg_Sar_Rot"/>
    <property type="match status" value="1"/>
</dbReference>
<dbReference type="PANTHER" id="PTHR33164:SF5">
    <property type="entry name" value="ORGANIC HYDROPEROXIDE RESISTANCE TRANSCRIPTIONAL REGULATOR"/>
    <property type="match status" value="1"/>
</dbReference>
<evidence type="ECO:0000256" key="4">
    <source>
        <dbReference type="ARBA" id="ARBA00023125"/>
    </source>
</evidence>
<dbReference type="InterPro" id="IPR036390">
    <property type="entry name" value="WH_DNA-bd_sf"/>
</dbReference>
<feature type="domain" description="HTH marR-type" evidence="6">
    <location>
        <begin position="11"/>
        <end position="141"/>
    </location>
</feature>
<reference evidence="7 8" key="1">
    <citation type="submission" date="2016-11" db="EMBL/GenBank/DDBJ databases">
        <authorList>
            <person name="Jaros S."/>
            <person name="Januszkiewicz K."/>
            <person name="Wedrychowicz H."/>
        </authorList>
    </citation>
    <scope>NUCLEOTIDE SEQUENCE [LARGE SCALE GENOMIC DNA]</scope>
    <source>
        <strain evidence="7 8">DSM 26991</strain>
    </source>
</reference>
<keyword evidence="8" id="KW-1185">Reference proteome</keyword>
<dbReference type="PRINTS" id="PR00598">
    <property type="entry name" value="HTHMARR"/>
</dbReference>
<dbReference type="PROSITE" id="PS50995">
    <property type="entry name" value="HTH_MARR_2"/>
    <property type="match status" value="1"/>
</dbReference>
<accession>A0A1M5FCJ6</accession>
<dbReference type="Proteomes" id="UP000184509">
    <property type="component" value="Unassembled WGS sequence"/>
</dbReference>
<dbReference type="SMART" id="SM00347">
    <property type="entry name" value="HTH_MARR"/>
    <property type="match status" value="1"/>
</dbReference>
<dbReference type="RefSeq" id="WP_073403307.1">
    <property type="nucleotide sequence ID" value="NZ_FQTV01000016.1"/>
</dbReference>
<dbReference type="GO" id="GO:0003677">
    <property type="term" value="F:DNA binding"/>
    <property type="evidence" value="ECO:0007669"/>
    <property type="project" value="UniProtKB-KW"/>
</dbReference>
<evidence type="ECO:0000256" key="1">
    <source>
        <dbReference type="ARBA" id="ARBA00004496"/>
    </source>
</evidence>
<proteinExistence type="predicted"/>
<dbReference type="FunFam" id="1.10.10.10:FF:000163">
    <property type="entry name" value="MarR family transcriptional regulator"/>
    <property type="match status" value="1"/>
</dbReference>
<dbReference type="GO" id="GO:0005737">
    <property type="term" value="C:cytoplasm"/>
    <property type="evidence" value="ECO:0007669"/>
    <property type="project" value="UniProtKB-SubCell"/>
</dbReference>
<dbReference type="InterPro" id="IPR039422">
    <property type="entry name" value="MarR/SlyA-like"/>
</dbReference>
<dbReference type="PANTHER" id="PTHR33164">
    <property type="entry name" value="TRANSCRIPTIONAL REGULATOR, MARR FAMILY"/>
    <property type="match status" value="1"/>
</dbReference>
<name>A0A1M5FCJ6_9BACE</name>
<dbReference type="InterPro" id="IPR000835">
    <property type="entry name" value="HTH_MarR-typ"/>
</dbReference>
<dbReference type="InterPro" id="IPR055166">
    <property type="entry name" value="Transc_reg_Sar_Rot_HTH"/>
</dbReference>
<organism evidence="7 8">
    <name type="scientific">Bacteroides luti</name>
    <dbReference type="NCBI Taxonomy" id="1297750"/>
    <lineage>
        <taxon>Bacteria</taxon>
        <taxon>Pseudomonadati</taxon>
        <taxon>Bacteroidota</taxon>
        <taxon>Bacteroidia</taxon>
        <taxon>Bacteroidales</taxon>
        <taxon>Bacteroidaceae</taxon>
        <taxon>Bacteroides</taxon>
    </lineage>
</organism>
<comment type="subcellular location">
    <subcellularLocation>
        <location evidence="1">Cytoplasm</location>
    </subcellularLocation>
</comment>
<evidence type="ECO:0000313" key="8">
    <source>
        <dbReference type="Proteomes" id="UP000184509"/>
    </source>
</evidence>
<sequence>MKENYPELKLENQICFRVYRLNRAITNHYRPFLNELDLTYPQYLVMMALWEKDGIPVNSLSETLKLDTGTLSPLLKRLEATGYIHRKRSKEDERTVIIKLTKAGTELQKKAIEVPHEMANCLDLSEEEYLSLRETLDKLILKAEQR</sequence>
<dbReference type="GO" id="GO:0003700">
    <property type="term" value="F:DNA-binding transcription factor activity"/>
    <property type="evidence" value="ECO:0007669"/>
    <property type="project" value="InterPro"/>
</dbReference>
<dbReference type="SUPFAM" id="SSF46785">
    <property type="entry name" value="Winged helix' DNA-binding domain"/>
    <property type="match status" value="1"/>
</dbReference>
<evidence type="ECO:0000256" key="5">
    <source>
        <dbReference type="ARBA" id="ARBA00023163"/>
    </source>
</evidence>
<evidence type="ECO:0000313" key="7">
    <source>
        <dbReference type="EMBL" id="SHF89265.1"/>
    </source>
</evidence>
<evidence type="ECO:0000256" key="3">
    <source>
        <dbReference type="ARBA" id="ARBA00023015"/>
    </source>
</evidence>
<dbReference type="Gene3D" id="1.10.10.10">
    <property type="entry name" value="Winged helix-like DNA-binding domain superfamily/Winged helix DNA-binding domain"/>
    <property type="match status" value="1"/>
</dbReference>
<keyword evidence="2" id="KW-0963">Cytoplasm</keyword>
<dbReference type="AlphaFoldDB" id="A0A1M5FCJ6"/>
<keyword evidence="4" id="KW-0238">DNA-binding</keyword>
<protein>
    <submittedName>
        <fullName evidence="7">Transcriptional regulator, MarR family</fullName>
    </submittedName>
</protein>
<keyword evidence="5" id="KW-0804">Transcription</keyword>
<dbReference type="GO" id="GO:0006950">
    <property type="term" value="P:response to stress"/>
    <property type="evidence" value="ECO:0007669"/>
    <property type="project" value="TreeGrafter"/>
</dbReference>
<dbReference type="STRING" id="1297750.SAMN05444405_11649"/>
<gene>
    <name evidence="7" type="ORF">SAMN05444405_11649</name>
</gene>
<dbReference type="OrthoDB" id="9806864at2"/>
<evidence type="ECO:0000256" key="2">
    <source>
        <dbReference type="ARBA" id="ARBA00022490"/>
    </source>
</evidence>
<keyword evidence="3" id="KW-0805">Transcription regulation</keyword>
<evidence type="ECO:0000259" key="6">
    <source>
        <dbReference type="PROSITE" id="PS50995"/>
    </source>
</evidence>
<dbReference type="EMBL" id="FQTV01000016">
    <property type="protein sequence ID" value="SHF89265.1"/>
    <property type="molecule type" value="Genomic_DNA"/>
</dbReference>
<dbReference type="InterPro" id="IPR036388">
    <property type="entry name" value="WH-like_DNA-bd_sf"/>
</dbReference>